<dbReference type="STRING" id="1802685.A3C88_01655"/>
<dbReference type="Gene3D" id="2.60.40.420">
    <property type="entry name" value="Cupredoxins - blue copper proteins"/>
    <property type="match status" value="1"/>
</dbReference>
<accession>A0A1F8FWE6</accession>
<keyword evidence="4" id="KW-0472">Membrane</keyword>
<keyword evidence="4" id="KW-0812">Transmembrane</keyword>
<evidence type="ECO:0000256" key="4">
    <source>
        <dbReference type="SAM" id="Phobius"/>
    </source>
</evidence>
<dbReference type="GO" id="GO:0046872">
    <property type="term" value="F:metal ion binding"/>
    <property type="evidence" value="ECO:0007669"/>
    <property type="project" value="UniProtKB-KW"/>
</dbReference>
<evidence type="ECO:0000256" key="3">
    <source>
        <dbReference type="SAM" id="MobiDB-lite"/>
    </source>
</evidence>
<dbReference type="InterPro" id="IPR050845">
    <property type="entry name" value="Cu-binding_ET"/>
</dbReference>
<dbReference type="InterPro" id="IPR008972">
    <property type="entry name" value="Cupredoxin"/>
</dbReference>
<feature type="compositionally biased region" description="Low complexity" evidence="3">
    <location>
        <begin position="34"/>
        <end position="64"/>
    </location>
</feature>
<keyword evidence="4" id="KW-1133">Transmembrane helix</keyword>
<name>A0A1F8FWE6_9BACT</name>
<dbReference type="AlphaFoldDB" id="A0A1F8FWE6"/>
<evidence type="ECO:0000259" key="5">
    <source>
        <dbReference type="Pfam" id="PF13473"/>
    </source>
</evidence>
<feature type="transmembrane region" description="Helical" evidence="4">
    <location>
        <begin position="5"/>
        <end position="23"/>
    </location>
</feature>
<dbReference type="EMBL" id="MGJZ01000013">
    <property type="protein sequence ID" value="OGN17335.1"/>
    <property type="molecule type" value="Genomic_DNA"/>
</dbReference>
<evidence type="ECO:0000256" key="1">
    <source>
        <dbReference type="ARBA" id="ARBA00022723"/>
    </source>
</evidence>
<feature type="domain" description="EfeO-type cupredoxin-like" evidence="5">
    <location>
        <begin position="78"/>
        <end position="165"/>
    </location>
</feature>
<keyword evidence="1" id="KW-0479">Metal-binding</keyword>
<sequence length="166" mass="17321">MSVKIILGAVIAIVAIAGIVWFGNDEGPMSATESPTVSVSPDSTSSPQASVSPTGSPTGSPQGTATKTPTPIISVGIKTFNVTGVAFSFTPTEIRVKKGDTVRIVFKNNQGNHDWTIDEFNARTPVIGAGSTATVQFVANKTGSFEYYCSVGNHRQLGMKGTLIVE</sequence>
<dbReference type="Pfam" id="PF13473">
    <property type="entry name" value="Cupredoxin_1"/>
    <property type="match status" value="1"/>
</dbReference>
<dbReference type="PANTHER" id="PTHR38439">
    <property type="entry name" value="AURACYANIN-B"/>
    <property type="match status" value="1"/>
</dbReference>
<comment type="caution">
    <text evidence="6">The sequence shown here is derived from an EMBL/GenBank/DDBJ whole genome shotgun (WGS) entry which is preliminary data.</text>
</comment>
<feature type="region of interest" description="Disordered" evidence="3">
    <location>
        <begin position="30"/>
        <end position="70"/>
    </location>
</feature>
<reference evidence="6 7" key="1">
    <citation type="journal article" date="2016" name="Nat. Commun.">
        <title>Thousands of microbial genomes shed light on interconnected biogeochemical processes in an aquifer system.</title>
        <authorList>
            <person name="Anantharaman K."/>
            <person name="Brown C.T."/>
            <person name="Hug L.A."/>
            <person name="Sharon I."/>
            <person name="Castelle C.J."/>
            <person name="Probst A.J."/>
            <person name="Thomas B.C."/>
            <person name="Singh A."/>
            <person name="Wilkins M.J."/>
            <person name="Karaoz U."/>
            <person name="Brodie E.L."/>
            <person name="Williams K.H."/>
            <person name="Hubbard S.S."/>
            <person name="Banfield J.F."/>
        </authorList>
    </citation>
    <scope>NUCLEOTIDE SEQUENCE [LARGE SCALE GENOMIC DNA]</scope>
</reference>
<evidence type="ECO:0000313" key="7">
    <source>
        <dbReference type="Proteomes" id="UP000178117"/>
    </source>
</evidence>
<dbReference type="Proteomes" id="UP000178117">
    <property type="component" value="Unassembled WGS sequence"/>
</dbReference>
<protein>
    <recommendedName>
        <fullName evidence="5">EfeO-type cupredoxin-like domain-containing protein</fullName>
    </recommendedName>
</protein>
<evidence type="ECO:0000256" key="2">
    <source>
        <dbReference type="ARBA" id="ARBA00023008"/>
    </source>
</evidence>
<dbReference type="SUPFAM" id="SSF49503">
    <property type="entry name" value="Cupredoxins"/>
    <property type="match status" value="1"/>
</dbReference>
<proteinExistence type="predicted"/>
<organism evidence="6 7">
    <name type="scientific">Candidatus Yanofskybacteria bacterium RIFCSPHIGHO2_02_FULL_50_12</name>
    <dbReference type="NCBI Taxonomy" id="1802685"/>
    <lineage>
        <taxon>Bacteria</taxon>
        <taxon>Candidatus Yanofskyibacteriota</taxon>
    </lineage>
</organism>
<gene>
    <name evidence="6" type="ORF">A3C88_01655</name>
</gene>
<dbReference type="PANTHER" id="PTHR38439:SF3">
    <property type="entry name" value="COPPER-RESISTANT CUPROPROTEIN COPI"/>
    <property type="match status" value="1"/>
</dbReference>
<dbReference type="InterPro" id="IPR028096">
    <property type="entry name" value="EfeO_Cupredoxin"/>
</dbReference>
<keyword evidence="2" id="KW-0186">Copper</keyword>
<evidence type="ECO:0000313" key="6">
    <source>
        <dbReference type="EMBL" id="OGN17335.1"/>
    </source>
</evidence>